<comment type="caution">
    <text evidence="2">The sequence shown here is derived from an EMBL/GenBank/DDBJ whole genome shotgun (WGS) entry which is preliminary data.</text>
</comment>
<name>A0A9X2AHC6_9BACT</name>
<accession>A0A9X2AHC6</accession>
<gene>
    <name evidence="2" type="ORF">MON38_03605</name>
</gene>
<feature type="region of interest" description="Disordered" evidence="1">
    <location>
        <begin position="67"/>
        <end position="88"/>
    </location>
</feature>
<evidence type="ECO:0000313" key="3">
    <source>
        <dbReference type="Proteomes" id="UP001139193"/>
    </source>
</evidence>
<proteinExistence type="predicted"/>
<dbReference type="Proteomes" id="UP001139193">
    <property type="component" value="Unassembled WGS sequence"/>
</dbReference>
<dbReference type="RefSeq" id="WP_241934761.1">
    <property type="nucleotide sequence ID" value="NZ_JALBGC010000001.1"/>
</dbReference>
<dbReference type="AlphaFoldDB" id="A0A9X2AHC6"/>
<protein>
    <submittedName>
        <fullName evidence="2">Uncharacterized protein</fullName>
    </submittedName>
</protein>
<evidence type="ECO:0000256" key="1">
    <source>
        <dbReference type="SAM" id="MobiDB-lite"/>
    </source>
</evidence>
<sequence length="88" mass="9635">MFHYDGGELGVIKIDWGAKVLTFRHIAKARVGIGGIQPTSMDGHAGHLYSLDQYCSEWLPIYKVSAADSETEKSPPKSAAVTNKSSRR</sequence>
<reference evidence="2" key="1">
    <citation type="submission" date="2022-03" db="EMBL/GenBank/DDBJ databases">
        <title>Bacterial whole genome sequence for Hymenobacter sp. DH14.</title>
        <authorList>
            <person name="Le V."/>
        </authorList>
    </citation>
    <scope>NUCLEOTIDE SEQUENCE</scope>
    <source>
        <strain evidence="2">DH14</strain>
    </source>
</reference>
<keyword evidence="3" id="KW-1185">Reference proteome</keyword>
<evidence type="ECO:0000313" key="2">
    <source>
        <dbReference type="EMBL" id="MCI1186489.1"/>
    </source>
</evidence>
<dbReference type="EMBL" id="JALBGC010000001">
    <property type="protein sequence ID" value="MCI1186489.1"/>
    <property type="molecule type" value="Genomic_DNA"/>
</dbReference>
<organism evidence="2 3">
    <name type="scientific">Hymenobacter cyanobacteriorum</name>
    <dbReference type="NCBI Taxonomy" id="2926463"/>
    <lineage>
        <taxon>Bacteria</taxon>
        <taxon>Pseudomonadati</taxon>
        <taxon>Bacteroidota</taxon>
        <taxon>Cytophagia</taxon>
        <taxon>Cytophagales</taxon>
        <taxon>Hymenobacteraceae</taxon>
        <taxon>Hymenobacter</taxon>
    </lineage>
</organism>